<proteinExistence type="predicted"/>
<evidence type="ECO:0000256" key="1">
    <source>
        <dbReference type="ARBA" id="ARBA00004370"/>
    </source>
</evidence>
<dbReference type="GO" id="GO:0016020">
    <property type="term" value="C:membrane"/>
    <property type="evidence" value="ECO:0007669"/>
    <property type="project" value="UniProtKB-SubCell"/>
</dbReference>
<comment type="caution">
    <text evidence="6">The sequence shown here is derived from an EMBL/GenBank/DDBJ whole genome shotgun (WGS) entry which is preliminary data.</text>
</comment>
<evidence type="ECO:0000256" key="5">
    <source>
        <dbReference type="SAM" id="Phobius"/>
    </source>
</evidence>
<dbReference type="InterPro" id="IPR023352">
    <property type="entry name" value="MAPEG-like_dom_sf"/>
</dbReference>
<evidence type="ECO:0000313" key="7">
    <source>
        <dbReference type="Proteomes" id="UP000575241"/>
    </source>
</evidence>
<evidence type="ECO:0000256" key="3">
    <source>
        <dbReference type="ARBA" id="ARBA00022989"/>
    </source>
</evidence>
<keyword evidence="7" id="KW-1185">Reference proteome</keyword>
<evidence type="ECO:0000256" key="4">
    <source>
        <dbReference type="ARBA" id="ARBA00023136"/>
    </source>
</evidence>
<dbReference type="Gene3D" id="1.20.120.550">
    <property type="entry name" value="Membrane associated eicosanoid/glutathione metabolism-like domain"/>
    <property type="match status" value="1"/>
</dbReference>
<accession>A0A7W7K1W7</accession>
<protein>
    <recommendedName>
        <fullName evidence="8">MAPEG family protein</fullName>
    </recommendedName>
</protein>
<evidence type="ECO:0008006" key="8">
    <source>
        <dbReference type="Google" id="ProtNLM"/>
    </source>
</evidence>
<evidence type="ECO:0000313" key="6">
    <source>
        <dbReference type="EMBL" id="MBB4839453.1"/>
    </source>
</evidence>
<dbReference type="Pfam" id="PF01124">
    <property type="entry name" value="MAPEG"/>
    <property type="match status" value="1"/>
</dbReference>
<evidence type="ECO:0000256" key="2">
    <source>
        <dbReference type="ARBA" id="ARBA00022692"/>
    </source>
</evidence>
<keyword evidence="4 5" id="KW-0472">Membrane</keyword>
<dbReference type="AlphaFoldDB" id="A0A7W7K1W7"/>
<dbReference type="Proteomes" id="UP000575241">
    <property type="component" value="Unassembled WGS sequence"/>
</dbReference>
<dbReference type="EMBL" id="JACHLN010000002">
    <property type="protein sequence ID" value="MBB4839453.1"/>
    <property type="molecule type" value="Genomic_DNA"/>
</dbReference>
<dbReference type="SUPFAM" id="SSF161084">
    <property type="entry name" value="MAPEG domain-like"/>
    <property type="match status" value="1"/>
</dbReference>
<dbReference type="RefSeq" id="WP_184167512.1">
    <property type="nucleotide sequence ID" value="NZ_JACHLN010000002.1"/>
</dbReference>
<gene>
    <name evidence="6" type="ORF">HNP52_002522</name>
</gene>
<keyword evidence="3 5" id="KW-1133">Transmembrane helix</keyword>
<name>A0A7W7K1W7_9SPHN</name>
<organism evidence="6 7">
    <name type="scientific">Sphingomonas kyeonggiensis</name>
    <dbReference type="NCBI Taxonomy" id="1268553"/>
    <lineage>
        <taxon>Bacteria</taxon>
        <taxon>Pseudomonadati</taxon>
        <taxon>Pseudomonadota</taxon>
        <taxon>Alphaproteobacteria</taxon>
        <taxon>Sphingomonadales</taxon>
        <taxon>Sphingomonadaceae</taxon>
        <taxon>Sphingomonas</taxon>
    </lineage>
</organism>
<comment type="subcellular location">
    <subcellularLocation>
        <location evidence="1">Membrane</location>
    </subcellularLocation>
</comment>
<feature type="transmembrane region" description="Helical" evidence="5">
    <location>
        <begin position="6"/>
        <end position="26"/>
    </location>
</feature>
<sequence>MHSEILVPVVALVAWTLVMLAWMLVLRIPAMVKAGVDFGKLIGSKGSDADKILPAEAQWKAHNYNHLHEQPTLFYAIALTLALLDRGDGINLWLAWAYVILRIAHSLVQATFNKVSTRFALFLLSTLALAALTLHAGIAIVIDHATPTPIETTAAVYDR</sequence>
<reference evidence="6 7" key="1">
    <citation type="submission" date="2020-08" db="EMBL/GenBank/DDBJ databases">
        <title>Functional genomics of gut bacteria from endangered species of beetles.</title>
        <authorList>
            <person name="Carlos-Shanley C."/>
        </authorList>
    </citation>
    <scope>NUCLEOTIDE SEQUENCE [LARGE SCALE GENOMIC DNA]</scope>
    <source>
        <strain evidence="6 7">S00224</strain>
    </source>
</reference>
<keyword evidence="2 5" id="KW-0812">Transmembrane</keyword>
<feature type="transmembrane region" description="Helical" evidence="5">
    <location>
        <begin position="120"/>
        <end position="142"/>
    </location>
</feature>
<dbReference type="InterPro" id="IPR001129">
    <property type="entry name" value="Membr-assoc_MAPEG"/>
</dbReference>